<reference evidence="9" key="1">
    <citation type="submission" date="2021-01" db="EMBL/GenBank/DDBJ databases">
        <authorList>
            <person name="Corre E."/>
            <person name="Pelletier E."/>
            <person name="Niang G."/>
            <person name="Scheremetjew M."/>
            <person name="Finn R."/>
            <person name="Kale V."/>
            <person name="Holt S."/>
            <person name="Cochrane G."/>
            <person name="Meng A."/>
            <person name="Brown T."/>
            <person name="Cohen L."/>
        </authorList>
    </citation>
    <scope>NUCLEOTIDE SEQUENCE</scope>
    <source>
        <strain evidence="9">10249 10 AB</strain>
    </source>
</reference>
<comment type="subcellular location">
    <subcellularLocation>
        <location evidence="1">Membrane</location>
        <topology evidence="1">Multi-pass membrane protein</topology>
    </subcellularLocation>
</comment>
<sequence>MKVSIQTTTFLCLAALIGANGVRAEQQAGGPFRVSTPALTKDARRRKTATTTPAFVVRNHQRMTSGNGNGNISDSGSDSGILVPRGGACSDSNPALFFKIAFNALAEAAALLGILLGSVKYAYAYADGSSSSSSAIEIFHEPLPILLASMLVVFGSSFVGAIVGGGLSAATNQALNPNKVQGDPNWYANLKKPTWNPPGWLFPIMWLVVSKPTQLCATSRIFKYGLTFDEGGVVTAVPLVPLAVYTTMLALGNAWNNVFFGLECIGRGTVVITFFYAALLASAYLFYQIDDLAGYYMLPTCGWVTVATALQYSIYFLNKNKDGSSTCDDSGNGDTKKKKRFKKK</sequence>
<name>A0A7S4AEH1_9STRA</name>
<feature type="transmembrane region" description="Helical" evidence="7">
    <location>
        <begin position="143"/>
        <end position="167"/>
    </location>
</feature>
<comment type="similarity">
    <text evidence="2">Belongs to the TspO/BZRP family.</text>
</comment>
<keyword evidence="8" id="KW-0732">Signal</keyword>
<evidence type="ECO:0000256" key="6">
    <source>
        <dbReference type="SAM" id="MobiDB-lite"/>
    </source>
</evidence>
<evidence type="ECO:0000256" key="8">
    <source>
        <dbReference type="SAM" id="SignalP"/>
    </source>
</evidence>
<dbReference type="GO" id="GO:0016020">
    <property type="term" value="C:membrane"/>
    <property type="evidence" value="ECO:0007669"/>
    <property type="project" value="UniProtKB-SubCell"/>
</dbReference>
<feature type="compositionally biased region" description="Polar residues" evidence="6">
    <location>
        <begin position="323"/>
        <end position="333"/>
    </location>
</feature>
<feature type="transmembrane region" description="Helical" evidence="7">
    <location>
        <begin position="232"/>
        <end position="252"/>
    </location>
</feature>
<dbReference type="AlphaFoldDB" id="A0A7S4AEH1"/>
<evidence type="ECO:0000256" key="2">
    <source>
        <dbReference type="ARBA" id="ARBA00007524"/>
    </source>
</evidence>
<dbReference type="FunFam" id="1.20.1260.100:FF:000001">
    <property type="entry name" value="translocator protein 2"/>
    <property type="match status" value="1"/>
</dbReference>
<dbReference type="InterPro" id="IPR038330">
    <property type="entry name" value="TspO/MBR-related_sf"/>
</dbReference>
<dbReference type="PANTHER" id="PTHR10057:SF0">
    <property type="entry name" value="TRANSLOCATOR PROTEIN"/>
    <property type="match status" value="1"/>
</dbReference>
<dbReference type="GO" id="GO:0033013">
    <property type="term" value="P:tetrapyrrole metabolic process"/>
    <property type="evidence" value="ECO:0007669"/>
    <property type="project" value="UniProtKB-ARBA"/>
</dbReference>
<organism evidence="9">
    <name type="scientific">Pseudo-nitzschia australis</name>
    <dbReference type="NCBI Taxonomy" id="44445"/>
    <lineage>
        <taxon>Eukaryota</taxon>
        <taxon>Sar</taxon>
        <taxon>Stramenopiles</taxon>
        <taxon>Ochrophyta</taxon>
        <taxon>Bacillariophyta</taxon>
        <taxon>Bacillariophyceae</taxon>
        <taxon>Bacillariophycidae</taxon>
        <taxon>Bacillariales</taxon>
        <taxon>Bacillariaceae</taxon>
        <taxon>Pseudo-nitzschia</taxon>
    </lineage>
</organism>
<dbReference type="Pfam" id="PF03073">
    <property type="entry name" value="TspO_MBR"/>
    <property type="match status" value="1"/>
</dbReference>
<evidence type="ECO:0000256" key="7">
    <source>
        <dbReference type="SAM" id="Phobius"/>
    </source>
</evidence>
<evidence type="ECO:0000256" key="5">
    <source>
        <dbReference type="ARBA" id="ARBA00023136"/>
    </source>
</evidence>
<dbReference type="InterPro" id="IPR004307">
    <property type="entry name" value="TspO_MBR"/>
</dbReference>
<dbReference type="EMBL" id="HBIX01007391">
    <property type="protein sequence ID" value="CAE0713014.1"/>
    <property type="molecule type" value="Transcribed_RNA"/>
</dbReference>
<evidence type="ECO:0000313" key="9">
    <source>
        <dbReference type="EMBL" id="CAE0713014.1"/>
    </source>
</evidence>
<keyword evidence="3 7" id="KW-0812">Transmembrane</keyword>
<evidence type="ECO:0000256" key="1">
    <source>
        <dbReference type="ARBA" id="ARBA00004141"/>
    </source>
</evidence>
<proteinExistence type="inferred from homology"/>
<keyword evidence="4 7" id="KW-1133">Transmembrane helix</keyword>
<keyword evidence="5 7" id="KW-0472">Membrane</keyword>
<feature type="signal peptide" evidence="8">
    <location>
        <begin position="1"/>
        <end position="24"/>
    </location>
</feature>
<feature type="transmembrane region" description="Helical" evidence="7">
    <location>
        <begin position="264"/>
        <end position="287"/>
    </location>
</feature>
<evidence type="ECO:0000256" key="4">
    <source>
        <dbReference type="ARBA" id="ARBA00022989"/>
    </source>
</evidence>
<dbReference type="Gene3D" id="1.20.1260.100">
    <property type="entry name" value="TspO/MBR protein"/>
    <property type="match status" value="1"/>
</dbReference>
<feature type="transmembrane region" description="Helical" evidence="7">
    <location>
        <begin position="100"/>
        <end position="123"/>
    </location>
</feature>
<gene>
    <name evidence="9" type="ORF">PAUS00366_LOCUS5766</name>
</gene>
<dbReference type="PANTHER" id="PTHR10057">
    <property type="entry name" value="PERIPHERAL-TYPE BENZODIAZEPINE RECEPTOR"/>
    <property type="match status" value="1"/>
</dbReference>
<evidence type="ECO:0000256" key="3">
    <source>
        <dbReference type="ARBA" id="ARBA00022692"/>
    </source>
</evidence>
<accession>A0A7S4AEH1</accession>
<dbReference type="CDD" id="cd15904">
    <property type="entry name" value="TSPO_MBR"/>
    <property type="match status" value="1"/>
</dbReference>
<protein>
    <submittedName>
        <fullName evidence="9">Uncharacterized protein</fullName>
    </submittedName>
</protein>
<feature type="transmembrane region" description="Helical" evidence="7">
    <location>
        <begin position="293"/>
        <end position="315"/>
    </location>
</feature>
<feature type="region of interest" description="Disordered" evidence="6">
    <location>
        <begin position="323"/>
        <end position="344"/>
    </location>
</feature>
<feature type="chain" id="PRO_5030777918" evidence="8">
    <location>
        <begin position="25"/>
        <end position="344"/>
    </location>
</feature>